<feature type="compositionally biased region" description="Acidic residues" evidence="1">
    <location>
        <begin position="53"/>
        <end position="71"/>
    </location>
</feature>
<sequence>MFDLHHRYETREVMELLTEMLNLNGDVGGPSSSSRGGLGAIPASPIQCATPEVSDEDSDEDFVGDLDDSSESSDSSEFVPEFQTRRAGANLSLLAGLVLPNRLVQHGQTVPPEIPFVRGSVISRALQSRNSYLGFCSPDITSISLIQSISELCKSGI</sequence>
<dbReference type="Proteomes" id="UP001341840">
    <property type="component" value="Unassembled WGS sequence"/>
</dbReference>
<keyword evidence="3" id="KW-1185">Reference proteome</keyword>
<evidence type="ECO:0000256" key="1">
    <source>
        <dbReference type="SAM" id="MobiDB-lite"/>
    </source>
</evidence>
<dbReference type="EMBL" id="JASCZI010091295">
    <property type="protein sequence ID" value="MED6149825.1"/>
    <property type="molecule type" value="Genomic_DNA"/>
</dbReference>
<accession>A0ABU6TNV7</accession>
<feature type="region of interest" description="Disordered" evidence="1">
    <location>
        <begin position="27"/>
        <end position="81"/>
    </location>
</feature>
<reference evidence="2 3" key="1">
    <citation type="journal article" date="2023" name="Plants (Basel)">
        <title>Bridging the Gap: Combining Genomics and Transcriptomics Approaches to Understand Stylosanthes scabra, an Orphan Legume from the Brazilian Caatinga.</title>
        <authorList>
            <person name="Ferreira-Neto J.R.C."/>
            <person name="da Silva M.D."/>
            <person name="Binneck E."/>
            <person name="de Melo N.F."/>
            <person name="da Silva R.H."/>
            <person name="de Melo A.L.T.M."/>
            <person name="Pandolfi V."/>
            <person name="Bustamante F.O."/>
            <person name="Brasileiro-Vidal A.C."/>
            <person name="Benko-Iseppon A.M."/>
        </authorList>
    </citation>
    <scope>NUCLEOTIDE SEQUENCE [LARGE SCALE GENOMIC DNA]</scope>
    <source>
        <tissue evidence="2">Leaves</tissue>
    </source>
</reference>
<evidence type="ECO:0000313" key="2">
    <source>
        <dbReference type="EMBL" id="MED6149825.1"/>
    </source>
</evidence>
<protein>
    <submittedName>
        <fullName evidence="2">Uncharacterized protein</fullName>
    </submittedName>
</protein>
<name>A0ABU6TNV7_9FABA</name>
<organism evidence="2 3">
    <name type="scientific">Stylosanthes scabra</name>
    <dbReference type="NCBI Taxonomy" id="79078"/>
    <lineage>
        <taxon>Eukaryota</taxon>
        <taxon>Viridiplantae</taxon>
        <taxon>Streptophyta</taxon>
        <taxon>Embryophyta</taxon>
        <taxon>Tracheophyta</taxon>
        <taxon>Spermatophyta</taxon>
        <taxon>Magnoliopsida</taxon>
        <taxon>eudicotyledons</taxon>
        <taxon>Gunneridae</taxon>
        <taxon>Pentapetalae</taxon>
        <taxon>rosids</taxon>
        <taxon>fabids</taxon>
        <taxon>Fabales</taxon>
        <taxon>Fabaceae</taxon>
        <taxon>Papilionoideae</taxon>
        <taxon>50 kb inversion clade</taxon>
        <taxon>dalbergioids sensu lato</taxon>
        <taxon>Dalbergieae</taxon>
        <taxon>Pterocarpus clade</taxon>
        <taxon>Stylosanthes</taxon>
    </lineage>
</organism>
<proteinExistence type="predicted"/>
<gene>
    <name evidence="2" type="ORF">PIB30_066304</name>
</gene>
<comment type="caution">
    <text evidence="2">The sequence shown here is derived from an EMBL/GenBank/DDBJ whole genome shotgun (WGS) entry which is preliminary data.</text>
</comment>
<evidence type="ECO:0000313" key="3">
    <source>
        <dbReference type="Proteomes" id="UP001341840"/>
    </source>
</evidence>